<accession>A0ABY5IU68</accession>
<name>A0ABY5IU68_9FLAO</name>
<evidence type="ECO:0000313" key="2">
    <source>
        <dbReference type="Proteomes" id="UP001059844"/>
    </source>
</evidence>
<reference evidence="1" key="1">
    <citation type="submission" date="2022-07" db="EMBL/GenBank/DDBJ databases">
        <title>Isolation, identification, and degradation of a PFOSA degrading strain from sewage treatment plant.</title>
        <authorList>
            <person name="Zhang L."/>
            <person name="Huo Y."/>
        </authorList>
    </citation>
    <scope>NUCLEOTIDE SEQUENCE</scope>
    <source>
        <strain evidence="1">C1</strain>
    </source>
</reference>
<dbReference type="RefSeq" id="WP_256550584.1">
    <property type="nucleotide sequence ID" value="NZ_CP101751.1"/>
</dbReference>
<sequence length="118" mass="13703">MKNIQFAHFTKFSDDPNYRKMGGNIYISPDLYSFGISYELEDDEDSQYPLEDLLDKFYLYVSDFENEETFAVSRNVTIELSGELDDVRAATDAIIGKRVYNQEYVDSEGVTRVRLVIE</sequence>
<protein>
    <submittedName>
        <fullName evidence="1">Uncharacterized protein</fullName>
    </submittedName>
</protein>
<gene>
    <name evidence="1" type="ORF">NOX80_14865</name>
</gene>
<organism evidence="1 2">
    <name type="scientific">Flavobacterium cerinum</name>
    <dbReference type="NCBI Taxonomy" id="2502784"/>
    <lineage>
        <taxon>Bacteria</taxon>
        <taxon>Pseudomonadati</taxon>
        <taxon>Bacteroidota</taxon>
        <taxon>Flavobacteriia</taxon>
        <taxon>Flavobacteriales</taxon>
        <taxon>Flavobacteriaceae</taxon>
        <taxon>Flavobacterium</taxon>
    </lineage>
</organism>
<proteinExistence type="predicted"/>
<evidence type="ECO:0000313" key="1">
    <source>
        <dbReference type="EMBL" id="UUC44899.1"/>
    </source>
</evidence>
<keyword evidence="2" id="KW-1185">Reference proteome</keyword>
<dbReference type="EMBL" id="CP101751">
    <property type="protein sequence ID" value="UUC44899.1"/>
    <property type="molecule type" value="Genomic_DNA"/>
</dbReference>
<dbReference type="Proteomes" id="UP001059844">
    <property type="component" value="Chromosome"/>
</dbReference>